<evidence type="ECO:0000256" key="4">
    <source>
        <dbReference type="ARBA" id="ARBA00022729"/>
    </source>
</evidence>
<dbReference type="InterPro" id="IPR018389">
    <property type="entry name" value="DctP_fam"/>
</dbReference>
<dbReference type="NCBIfam" id="NF037995">
    <property type="entry name" value="TRAP_S1"/>
    <property type="match status" value="1"/>
</dbReference>
<dbReference type="PANTHER" id="PTHR33376:SF4">
    <property type="entry name" value="SIALIC ACID-BINDING PERIPLASMIC PROTEIN SIAP"/>
    <property type="match status" value="1"/>
</dbReference>
<proteinExistence type="inferred from homology"/>
<dbReference type="Pfam" id="PF03480">
    <property type="entry name" value="DctP"/>
    <property type="match status" value="1"/>
</dbReference>
<dbReference type="NCBIfam" id="TIGR00787">
    <property type="entry name" value="dctP"/>
    <property type="match status" value="1"/>
</dbReference>
<dbReference type="InterPro" id="IPR038404">
    <property type="entry name" value="TRAP_DctP_sf"/>
</dbReference>
<protein>
    <submittedName>
        <fullName evidence="6">Tripartite ATP-independent transporter DctP family solute receptor</fullName>
    </submittedName>
</protein>
<dbReference type="PANTHER" id="PTHR33376">
    <property type="match status" value="1"/>
</dbReference>
<dbReference type="CDD" id="cd13603">
    <property type="entry name" value="PBP2_TRAP_Siap_TeaA_like"/>
    <property type="match status" value="1"/>
</dbReference>
<evidence type="ECO:0000313" key="7">
    <source>
        <dbReference type="Proteomes" id="UP001235269"/>
    </source>
</evidence>
<reference evidence="6 7" key="1">
    <citation type="submission" date="2023-07" db="EMBL/GenBank/DDBJ databases">
        <title>Genomic Encyclopedia of Type Strains, Phase IV (KMG-IV): sequencing the most valuable type-strain genomes for metagenomic binning, comparative biology and taxonomic classification.</title>
        <authorList>
            <person name="Goeker M."/>
        </authorList>
    </citation>
    <scope>NUCLEOTIDE SEQUENCE [LARGE SCALE GENOMIC DNA]</scope>
    <source>
        <strain evidence="6 7">DSM 100301</strain>
    </source>
</reference>
<feature type="signal peptide" evidence="5">
    <location>
        <begin position="1"/>
        <end position="32"/>
    </location>
</feature>
<dbReference type="Gene3D" id="3.40.190.170">
    <property type="entry name" value="Bacterial extracellular solute-binding protein, family 7"/>
    <property type="match status" value="1"/>
</dbReference>
<keyword evidence="4 5" id="KW-0732">Signal</keyword>
<sequence length="340" mass="37327">MGKNNLTLTRRTVLAGAAALPLVSILKRPASAAEFNLKYATGQDPTHPVNIRAQEAIDRIREASSGRVDIKLFPANQLGADTDLLAQVRSGAIDFFNLSSLVLATFVPVSGITSLGFAFKNYDQVWAAMDGDLGSHIREQIAKTPIFAVSRIWDNGFRQVTSSTREIKTPADLKGFKLRVPPAPSLTSLFKALDAAPSPINFNELYSSLQTKVVEGQENPLAIISTARLYEVQKSCSLTRHVWDGYWVLGNKKAFARLPEDIQAIISREIDRSASDQRADIARLSESLKADLQSKGISLVEVKQEEFRAALAATSFYSDWKQKYGEEAWSLLEKVSGPLG</sequence>
<evidence type="ECO:0000256" key="5">
    <source>
        <dbReference type="SAM" id="SignalP"/>
    </source>
</evidence>
<name>A0ABU0IBP9_9HYPH</name>
<dbReference type="PROSITE" id="PS51318">
    <property type="entry name" value="TAT"/>
    <property type="match status" value="1"/>
</dbReference>
<dbReference type="RefSeq" id="WP_307157830.1">
    <property type="nucleotide sequence ID" value="NZ_JAUSWH010000005.1"/>
</dbReference>
<evidence type="ECO:0000256" key="2">
    <source>
        <dbReference type="ARBA" id="ARBA00009023"/>
    </source>
</evidence>
<evidence type="ECO:0000313" key="6">
    <source>
        <dbReference type="EMBL" id="MDQ0455635.1"/>
    </source>
</evidence>
<keyword evidence="3" id="KW-0813">Transport</keyword>
<comment type="subcellular location">
    <subcellularLocation>
        <location evidence="1">Cell envelope</location>
    </subcellularLocation>
</comment>
<comment type="caution">
    <text evidence="6">The sequence shown here is derived from an EMBL/GenBank/DDBJ whole genome shotgun (WGS) entry which is preliminary data.</text>
</comment>
<dbReference type="InterPro" id="IPR006311">
    <property type="entry name" value="TAT_signal"/>
</dbReference>
<dbReference type="EMBL" id="JAUSWH010000005">
    <property type="protein sequence ID" value="MDQ0455635.1"/>
    <property type="molecule type" value="Genomic_DNA"/>
</dbReference>
<dbReference type="InterPro" id="IPR004682">
    <property type="entry name" value="TRAP_DctP"/>
</dbReference>
<keyword evidence="6" id="KW-0675">Receptor</keyword>
<evidence type="ECO:0000256" key="1">
    <source>
        <dbReference type="ARBA" id="ARBA00004196"/>
    </source>
</evidence>
<accession>A0ABU0IBP9</accession>
<organism evidence="6 7">
    <name type="scientific">Rhizobium paknamense</name>
    <dbReference type="NCBI Taxonomy" id="1206817"/>
    <lineage>
        <taxon>Bacteria</taxon>
        <taxon>Pseudomonadati</taxon>
        <taxon>Pseudomonadota</taxon>
        <taxon>Alphaproteobacteria</taxon>
        <taxon>Hyphomicrobiales</taxon>
        <taxon>Rhizobiaceae</taxon>
        <taxon>Rhizobium/Agrobacterium group</taxon>
        <taxon>Rhizobium</taxon>
    </lineage>
</organism>
<feature type="chain" id="PRO_5047100122" evidence="5">
    <location>
        <begin position="33"/>
        <end position="340"/>
    </location>
</feature>
<gene>
    <name evidence="6" type="ORF">QO005_001975</name>
</gene>
<keyword evidence="7" id="KW-1185">Reference proteome</keyword>
<dbReference type="PIRSF" id="PIRSF006470">
    <property type="entry name" value="DctB"/>
    <property type="match status" value="1"/>
</dbReference>
<dbReference type="Proteomes" id="UP001235269">
    <property type="component" value="Unassembled WGS sequence"/>
</dbReference>
<evidence type="ECO:0000256" key="3">
    <source>
        <dbReference type="ARBA" id="ARBA00022448"/>
    </source>
</evidence>
<comment type="similarity">
    <text evidence="2">Belongs to the bacterial solute-binding protein 7 family.</text>
</comment>